<name>G9ABT8_SINF1</name>
<geneLocation type="plasmid" evidence="1 2">
    <name>pSfHH103b</name>
</geneLocation>
<keyword evidence="1" id="KW-0614">Plasmid</keyword>
<dbReference type="Proteomes" id="UP000007735">
    <property type="component" value="Plasmid pSfHH103b"/>
</dbReference>
<evidence type="ECO:0000313" key="2">
    <source>
        <dbReference type="Proteomes" id="UP000007735"/>
    </source>
</evidence>
<dbReference type="KEGG" id="sfh:SFHH103_04026"/>
<proteinExistence type="predicted"/>
<evidence type="ECO:0000313" key="1">
    <source>
        <dbReference type="EMBL" id="CCE98517.1"/>
    </source>
</evidence>
<accession>G9ABT8</accession>
<reference evidence="1 2" key="1">
    <citation type="journal article" date="2012" name="J. Bacteriol.">
        <title>Genome sequence of the soybean symbiont Sinorhizobium fredii HH103.</title>
        <authorList>
            <person name="Weidner S."/>
            <person name="Becker A."/>
            <person name="Bonilla I."/>
            <person name="Jaenicke S."/>
            <person name="Lloret J."/>
            <person name="Margaret I."/>
            <person name="Puhler A."/>
            <person name="Ruiz-Sainz J.E."/>
            <person name="Schneiker-Bekel S."/>
            <person name="Szczepanowski R."/>
            <person name="Vinardell J.M."/>
            <person name="Zehner S."/>
            <person name="Gottfert M."/>
        </authorList>
    </citation>
    <scope>NUCLEOTIDE SEQUENCE [LARGE SCALE GENOMIC DNA]</scope>
    <source>
        <strain evidence="1 2">HH103</strain>
        <plasmid evidence="2">pSfHH103b</plasmid>
    </source>
</reference>
<dbReference type="HOGENOM" id="CLU_3358047_0_0_5"/>
<sequence length="36" mass="4010">MTGLKAMTSVEEFSAEISTFWEEQDGNCEFGESLCC</sequence>
<dbReference type="EMBL" id="HE616892">
    <property type="protein sequence ID" value="CCE98517.1"/>
    <property type="molecule type" value="Genomic_DNA"/>
</dbReference>
<gene>
    <name evidence="1" type="ordered locus">SFHH103_04026</name>
</gene>
<protein>
    <submittedName>
        <fullName evidence="1">Uncharacterized protein</fullName>
    </submittedName>
</protein>
<dbReference type="AlphaFoldDB" id="G9ABT8"/>
<organism evidence="1 2">
    <name type="scientific">Sinorhizobium fredii (strain HH103)</name>
    <dbReference type="NCBI Taxonomy" id="1117943"/>
    <lineage>
        <taxon>Bacteria</taxon>
        <taxon>Pseudomonadati</taxon>
        <taxon>Pseudomonadota</taxon>
        <taxon>Alphaproteobacteria</taxon>
        <taxon>Hyphomicrobiales</taxon>
        <taxon>Rhizobiaceae</taxon>
        <taxon>Sinorhizobium/Ensifer group</taxon>
        <taxon>Sinorhizobium</taxon>
    </lineage>
</organism>